<accession>A0A0E9S360</accession>
<name>A0A0E9S360_ANGAN</name>
<protein>
    <submittedName>
        <fullName evidence="1">Uncharacterized protein</fullName>
    </submittedName>
</protein>
<dbReference type="AlphaFoldDB" id="A0A0E9S360"/>
<sequence length="28" mass="3149">MQDSRERICSVLYCYVVAHSLAGDSECL</sequence>
<reference evidence="1" key="1">
    <citation type="submission" date="2014-11" db="EMBL/GenBank/DDBJ databases">
        <authorList>
            <person name="Amaro Gonzalez C."/>
        </authorList>
    </citation>
    <scope>NUCLEOTIDE SEQUENCE</scope>
</reference>
<organism evidence="1">
    <name type="scientific">Anguilla anguilla</name>
    <name type="common">European freshwater eel</name>
    <name type="synonym">Muraena anguilla</name>
    <dbReference type="NCBI Taxonomy" id="7936"/>
    <lineage>
        <taxon>Eukaryota</taxon>
        <taxon>Metazoa</taxon>
        <taxon>Chordata</taxon>
        <taxon>Craniata</taxon>
        <taxon>Vertebrata</taxon>
        <taxon>Euteleostomi</taxon>
        <taxon>Actinopterygii</taxon>
        <taxon>Neopterygii</taxon>
        <taxon>Teleostei</taxon>
        <taxon>Anguilliformes</taxon>
        <taxon>Anguillidae</taxon>
        <taxon>Anguilla</taxon>
    </lineage>
</organism>
<proteinExistence type="predicted"/>
<evidence type="ECO:0000313" key="1">
    <source>
        <dbReference type="EMBL" id="JAH35110.1"/>
    </source>
</evidence>
<reference evidence="1" key="2">
    <citation type="journal article" date="2015" name="Fish Shellfish Immunol.">
        <title>Early steps in the European eel (Anguilla anguilla)-Vibrio vulnificus interaction in the gills: Role of the RtxA13 toxin.</title>
        <authorList>
            <person name="Callol A."/>
            <person name="Pajuelo D."/>
            <person name="Ebbesson L."/>
            <person name="Teles M."/>
            <person name="MacKenzie S."/>
            <person name="Amaro C."/>
        </authorList>
    </citation>
    <scope>NUCLEOTIDE SEQUENCE</scope>
</reference>
<dbReference type="EMBL" id="GBXM01073467">
    <property type="protein sequence ID" value="JAH35110.1"/>
    <property type="molecule type" value="Transcribed_RNA"/>
</dbReference>